<organism evidence="16 17">
    <name type="scientific">Tothia fuscella</name>
    <dbReference type="NCBI Taxonomy" id="1048955"/>
    <lineage>
        <taxon>Eukaryota</taxon>
        <taxon>Fungi</taxon>
        <taxon>Dikarya</taxon>
        <taxon>Ascomycota</taxon>
        <taxon>Pezizomycotina</taxon>
        <taxon>Dothideomycetes</taxon>
        <taxon>Pleosporomycetidae</taxon>
        <taxon>Venturiales</taxon>
        <taxon>Cylindrosympodiaceae</taxon>
        <taxon>Tothia</taxon>
    </lineage>
</organism>
<evidence type="ECO:0000256" key="7">
    <source>
        <dbReference type="ARBA" id="ARBA00022729"/>
    </source>
</evidence>
<reference evidence="16" key="1">
    <citation type="journal article" date="2020" name="Stud. Mycol.">
        <title>101 Dothideomycetes genomes: a test case for predicting lifestyles and emergence of pathogens.</title>
        <authorList>
            <person name="Haridas S."/>
            <person name="Albert R."/>
            <person name="Binder M."/>
            <person name="Bloem J."/>
            <person name="Labutti K."/>
            <person name="Salamov A."/>
            <person name="Andreopoulos B."/>
            <person name="Baker S."/>
            <person name="Barry K."/>
            <person name="Bills G."/>
            <person name="Bluhm B."/>
            <person name="Cannon C."/>
            <person name="Castanera R."/>
            <person name="Culley D."/>
            <person name="Daum C."/>
            <person name="Ezra D."/>
            <person name="Gonzalez J."/>
            <person name="Henrissat B."/>
            <person name="Kuo A."/>
            <person name="Liang C."/>
            <person name="Lipzen A."/>
            <person name="Lutzoni F."/>
            <person name="Magnuson J."/>
            <person name="Mondo S."/>
            <person name="Nolan M."/>
            <person name="Ohm R."/>
            <person name="Pangilinan J."/>
            <person name="Park H.-J."/>
            <person name="Ramirez L."/>
            <person name="Alfaro M."/>
            <person name="Sun H."/>
            <person name="Tritt A."/>
            <person name="Yoshinaga Y."/>
            <person name="Zwiers L.-H."/>
            <person name="Turgeon B."/>
            <person name="Goodwin S."/>
            <person name="Spatafora J."/>
            <person name="Crous P."/>
            <person name="Grigoriev I."/>
        </authorList>
    </citation>
    <scope>NUCLEOTIDE SEQUENCE</scope>
    <source>
        <strain evidence="16">CBS 130266</strain>
    </source>
</reference>
<comment type="cofactor">
    <cofactor evidence="1">
        <name>Zn(2+)</name>
        <dbReference type="ChEBI" id="CHEBI:29105"/>
    </cofactor>
</comment>
<keyword evidence="5" id="KW-0964">Secreted</keyword>
<dbReference type="SUPFAM" id="SSF54897">
    <property type="entry name" value="Protease propeptides/inhibitors"/>
    <property type="match status" value="1"/>
</dbReference>
<feature type="active site" description="Proton donor/acceptor" evidence="13">
    <location>
        <position position="386"/>
    </location>
</feature>
<feature type="chain" id="PRO_5040207111" description="Peptidase M14 domain-containing protein" evidence="14">
    <location>
        <begin position="18"/>
        <end position="421"/>
    </location>
</feature>
<evidence type="ECO:0000256" key="6">
    <source>
        <dbReference type="ARBA" id="ARBA00022670"/>
    </source>
</evidence>
<evidence type="ECO:0000256" key="12">
    <source>
        <dbReference type="ARBA" id="ARBA00023145"/>
    </source>
</evidence>
<dbReference type="PROSITE" id="PS52035">
    <property type="entry name" value="PEPTIDASE_M14"/>
    <property type="match status" value="1"/>
</dbReference>
<keyword evidence="17" id="KW-1185">Reference proteome</keyword>
<evidence type="ECO:0000256" key="8">
    <source>
        <dbReference type="ARBA" id="ARBA00022801"/>
    </source>
</evidence>
<evidence type="ECO:0000256" key="1">
    <source>
        <dbReference type="ARBA" id="ARBA00001947"/>
    </source>
</evidence>
<evidence type="ECO:0000256" key="3">
    <source>
        <dbReference type="ARBA" id="ARBA00004613"/>
    </source>
</evidence>
<protein>
    <recommendedName>
        <fullName evidence="15">Peptidase M14 domain-containing protein</fullName>
    </recommendedName>
</protein>
<feature type="domain" description="Peptidase M14" evidence="15">
    <location>
        <begin position="114"/>
        <end position="420"/>
    </location>
</feature>
<evidence type="ECO:0000259" key="15">
    <source>
        <dbReference type="PROSITE" id="PS52035"/>
    </source>
</evidence>
<evidence type="ECO:0000256" key="9">
    <source>
        <dbReference type="ARBA" id="ARBA00022833"/>
    </source>
</evidence>
<dbReference type="EMBL" id="MU007010">
    <property type="protein sequence ID" value="KAF2436330.1"/>
    <property type="molecule type" value="Genomic_DNA"/>
</dbReference>
<dbReference type="Gene3D" id="3.40.630.10">
    <property type="entry name" value="Zn peptidases"/>
    <property type="match status" value="1"/>
</dbReference>
<dbReference type="GO" id="GO:0006508">
    <property type="term" value="P:proteolysis"/>
    <property type="evidence" value="ECO:0007669"/>
    <property type="project" value="UniProtKB-KW"/>
</dbReference>
<dbReference type="Proteomes" id="UP000800235">
    <property type="component" value="Unassembled WGS sequence"/>
</dbReference>
<proteinExistence type="inferred from homology"/>
<dbReference type="GO" id="GO:0004181">
    <property type="term" value="F:metallocarboxypeptidase activity"/>
    <property type="evidence" value="ECO:0007669"/>
    <property type="project" value="InterPro"/>
</dbReference>
<evidence type="ECO:0000256" key="13">
    <source>
        <dbReference type="PROSITE-ProRule" id="PRU01379"/>
    </source>
</evidence>
<keyword evidence="12" id="KW-0865">Zymogen</keyword>
<keyword evidence="6" id="KW-0645">Protease</keyword>
<evidence type="ECO:0000256" key="4">
    <source>
        <dbReference type="ARBA" id="ARBA00005988"/>
    </source>
</evidence>
<dbReference type="GO" id="GO:0005576">
    <property type="term" value="C:extracellular region"/>
    <property type="evidence" value="ECO:0007669"/>
    <property type="project" value="UniProtKB-SubCell"/>
</dbReference>
<evidence type="ECO:0000256" key="2">
    <source>
        <dbReference type="ARBA" id="ARBA00003091"/>
    </source>
</evidence>
<evidence type="ECO:0000256" key="10">
    <source>
        <dbReference type="ARBA" id="ARBA00023026"/>
    </source>
</evidence>
<evidence type="ECO:0000256" key="14">
    <source>
        <dbReference type="SAM" id="SignalP"/>
    </source>
</evidence>
<dbReference type="PRINTS" id="PR00765">
    <property type="entry name" value="CRBOXYPTASEA"/>
</dbReference>
<dbReference type="AlphaFoldDB" id="A0A9P4P178"/>
<dbReference type="CDD" id="cd03860">
    <property type="entry name" value="M14_CP_A-B_like"/>
    <property type="match status" value="1"/>
</dbReference>
<evidence type="ECO:0000313" key="16">
    <source>
        <dbReference type="EMBL" id="KAF2436330.1"/>
    </source>
</evidence>
<dbReference type="Pfam" id="PF00246">
    <property type="entry name" value="Peptidase_M14"/>
    <property type="match status" value="1"/>
</dbReference>
<dbReference type="PANTHER" id="PTHR11705">
    <property type="entry name" value="PROTEASE FAMILY M14 CARBOXYPEPTIDASE A,B"/>
    <property type="match status" value="1"/>
</dbReference>
<sequence>MKLLIKALLLVTTAVNAAILPQQASINYDGYKVLRITGDLGTAQKKLSAITFNEWAHDASRMDIAVSPDQFDAFKILGLNFEVLHENLGASIATESVVTEAREGQADNLTWFRSYHAYAEHEAYFTKLQASFPKNSELVSSGKSYQGRNIFGIHLWGAGGPGKPAILWHGTVHAREWISAMTVEYMTSKLITDYITDVLVKSFLDKYDFYVIPFVNPDGFVFSQTTDRLWRKNRMPPPSNWKGAACYGVDINRNWPYQWNTTNNEGASGSPCSEVYQGEFPSSSPENKGLVSLVNKLRDTNSIKLYIDWHSYGQDIASAWGYNCDIVPEDSSEHVTLAGRVASAIRSVDGKAFEFGPSCTIIYQTTGVSIDYIKGPGQADWVYTIELRDTGGNGFVLPPEQIIPSGKEQWEGMKVMLGSLG</sequence>
<dbReference type="SMART" id="SM00631">
    <property type="entry name" value="Zn_pept"/>
    <property type="match status" value="1"/>
</dbReference>
<keyword evidence="9" id="KW-0862">Zinc</keyword>
<dbReference type="OrthoDB" id="3626597at2759"/>
<dbReference type="PANTHER" id="PTHR11705:SF143">
    <property type="entry name" value="SLL0236 PROTEIN"/>
    <property type="match status" value="1"/>
</dbReference>
<dbReference type="InterPro" id="IPR000834">
    <property type="entry name" value="Peptidase_M14"/>
</dbReference>
<comment type="subcellular location">
    <subcellularLocation>
        <location evidence="3">Secreted</location>
    </subcellularLocation>
</comment>
<dbReference type="GO" id="GO:0008270">
    <property type="term" value="F:zinc ion binding"/>
    <property type="evidence" value="ECO:0007669"/>
    <property type="project" value="InterPro"/>
</dbReference>
<keyword evidence="7 14" id="KW-0732">Signal</keyword>
<evidence type="ECO:0000256" key="11">
    <source>
        <dbReference type="ARBA" id="ARBA00023049"/>
    </source>
</evidence>
<feature type="signal peptide" evidence="14">
    <location>
        <begin position="1"/>
        <end position="17"/>
    </location>
</feature>
<keyword evidence="10" id="KW-0843">Virulence</keyword>
<name>A0A9P4P178_9PEZI</name>
<comment type="function">
    <text evidence="2">Extracellular metalloprotease that contributes to pathogenicity.</text>
</comment>
<dbReference type="SUPFAM" id="SSF53187">
    <property type="entry name" value="Zn-dependent exopeptidases"/>
    <property type="match status" value="1"/>
</dbReference>
<gene>
    <name evidence="16" type="ORF">EJ08DRAFT_578292</name>
</gene>
<comment type="similarity">
    <text evidence="4 13">Belongs to the peptidase M14 family.</text>
</comment>
<accession>A0A9P4P178</accession>
<evidence type="ECO:0000313" key="17">
    <source>
        <dbReference type="Proteomes" id="UP000800235"/>
    </source>
</evidence>
<keyword evidence="11" id="KW-0482">Metalloprotease</keyword>
<comment type="caution">
    <text evidence="16">The sequence shown here is derived from an EMBL/GenBank/DDBJ whole genome shotgun (WGS) entry which is preliminary data.</text>
</comment>
<evidence type="ECO:0000256" key="5">
    <source>
        <dbReference type="ARBA" id="ARBA00022525"/>
    </source>
</evidence>
<keyword evidence="8" id="KW-0378">Hydrolase</keyword>
<dbReference type="FunFam" id="3.40.630.10:FF:000165">
    <property type="entry name" value="Glucan 1,4-alpha-glucosidase, putative"/>
    <property type="match status" value="1"/>
</dbReference>